<dbReference type="PANTHER" id="PTHR46791">
    <property type="entry name" value="EXPRESSED PROTEIN"/>
    <property type="match status" value="1"/>
</dbReference>
<proteinExistence type="predicted"/>
<dbReference type="InterPro" id="IPR012337">
    <property type="entry name" value="RNaseH-like_sf"/>
</dbReference>
<dbReference type="InterPro" id="IPR058913">
    <property type="entry name" value="Integrase_dom_put"/>
</dbReference>
<name>A0AAN7SQB7_9COLE</name>
<dbReference type="Proteomes" id="UP001353858">
    <property type="component" value="Unassembled WGS sequence"/>
</dbReference>
<dbReference type="InterPro" id="IPR036397">
    <property type="entry name" value="RNaseH_sf"/>
</dbReference>
<dbReference type="Gene3D" id="3.30.420.10">
    <property type="entry name" value="Ribonuclease H-like superfamily/Ribonuclease H"/>
    <property type="match status" value="1"/>
</dbReference>
<reference evidence="3" key="1">
    <citation type="submission" date="2023-01" db="EMBL/GenBank/DDBJ databases">
        <title>Key to firefly adult light organ development and bioluminescence: homeobox transcription factors regulate luciferase expression and transportation to peroxisome.</title>
        <authorList>
            <person name="Fu X."/>
        </authorList>
    </citation>
    <scope>NUCLEOTIDE SEQUENCE [LARGE SCALE GENOMIC DNA]</scope>
</reference>
<gene>
    <name evidence="2" type="ORF">RN001_006757</name>
</gene>
<keyword evidence="3" id="KW-1185">Reference proteome</keyword>
<dbReference type="Pfam" id="PF24764">
    <property type="entry name" value="rva_4"/>
    <property type="match status" value="1"/>
</dbReference>
<feature type="domain" description="Integrase catalytic" evidence="1">
    <location>
        <begin position="96"/>
        <end position="277"/>
    </location>
</feature>
<comment type="caution">
    <text evidence="2">The sequence shown here is derived from an EMBL/GenBank/DDBJ whole genome shotgun (WGS) entry which is preliminary data.</text>
</comment>
<dbReference type="AlphaFoldDB" id="A0AAN7SQB7"/>
<sequence>MAKEFKCSISTVYKRCYDEGFKFRSKYATLSDNELKHKIKTLHEKYPNSGSVMMDGYLKSEGLVVQRDRIRNILAEIDPLGTAKRWSGTVKRRMYKVATPNSLWHMDAHMKLSRWGLATHGCIDGYSRTIIYLSCAASVTAQTVINLFTPAVSKYGLPSRVRSDHGYENLFVAILMNSIRGIRRGSHITGKSVHNQRIERLWVDVFQQVVKYFYDLFYNMESNRTLDPNNNIHIYTLQLVYLKEINKNLNQFKRAWNYHKIRTEGNRSPHEIWVNGFIGNINSEYTAINELTNNQETLQERLLNVFQHQYGLNTTAIAEDINATSQVIEELELTPEQSFNINSTMNNNDIPNLQKYLLCTQHLQM</sequence>
<evidence type="ECO:0000259" key="1">
    <source>
        <dbReference type="PROSITE" id="PS50994"/>
    </source>
</evidence>
<dbReference type="InterPro" id="IPR001584">
    <property type="entry name" value="Integrase_cat-core"/>
</dbReference>
<evidence type="ECO:0000313" key="3">
    <source>
        <dbReference type="Proteomes" id="UP001353858"/>
    </source>
</evidence>
<dbReference type="SUPFAM" id="SSF53098">
    <property type="entry name" value="Ribonuclease H-like"/>
    <property type="match status" value="1"/>
</dbReference>
<dbReference type="EMBL" id="JARPUR010000002">
    <property type="protein sequence ID" value="KAK4883438.1"/>
    <property type="molecule type" value="Genomic_DNA"/>
</dbReference>
<accession>A0AAN7SQB7</accession>
<dbReference type="GO" id="GO:0015074">
    <property type="term" value="P:DNA integration"/>
    <property type="evidence" value="ECO:0007669"/>
    <property type="project" value="InterPro"/>
</dbReference>
<evidence type="ECO:0000313" key="2">
    <source>
        <dbReference type="EMBL" id="KAK4883438.1"/>
    </source>
</evidence>
<dbReference type="PANTHER" id="PTHR46791:SF9">
    <property type="entry name" value="INTEGRASE CATALYTIC DOMAIN-CONTAINING PROTEIN"/>
    <property type="match status" value="1"/>
</dbReference>
<organism evidence="2 3">
    <name type="scientific">Aquatica leii</name>
    <dbReference type="NCBI Taxonomy" id="1421715"/>
    <lineage>
        <taxon>Eukaryota</taxon>
        <taxon>Metazoa</taxon>
        <taxon>Ecdysozoa</taxon>
        <taxon>Arthropoda</taxon>
        <taxon>Hexapoda</taxon>
        <taxon>Insecta</taxon>
        <taxon>Pterygota</taxon>
        <taxon>Neoptera</taxon>
        <taxon>Endopterygota</taxon>
        <taxon>Coleoptera</taxon>
        <taxon>Polyphaga</taxon>
        <taxon>Elateriformia</taxon>
        <taxon>Elateroidea</taxon>
        <taxon>Lampyridae</taxon>
        <taxon>Luciolinae</taxon>
        <taxon>Aquatica</taxon>
    </lineage>
</organism>
<dbReference type="PROSITE" id="PS50994">
    <property type="entry name" value="INTEGRASE"/>
    <property type="match status" value="1"/>
</dbReference>
<dbReference type="GO" id="GO:0003676">
    <property type="term" value="F:nucleic acid binding"/>
    <property type="evidence" value="ECO:0007669"/>
    <property type="project" value="InterPro"/>
</dbReference>
<protein>
    <recommendedName>
        <fullName evidence="1">Integrase catalytic domain-containing protein</fullName>
    </recommendedName>
</protein>